<sequence length="106" mass="12002">MVMLMLRYKKITFDARPRPNRQAIWYCCPMHGYKMEQTNERGVVAASRASGVMGQGFRRGNTTIDARGHDNRSITLHEVIQDCMSLQTSDSSDEESDPPVTHGLRS</sequence>
<organism evidence="2">
    <name type="scientific">Tanacetum cinerariifolium</name>
    <name type="common">Dalmatian daisy</name>
    <name type="synonym">Chrysanthemum cinerariifolium</name>
    <dbReference type="NCBI Taxonomy" id="118510"/>
    <lineage>
        <taxon>Eukaryota</taxon>
        <taxon>Viridiplantae</taxon>
        <taxon>Streptophyta</taxon>
        <taxon>Embryophyta</taxon>
        <taxon>Tracheophyta</taxon>
        <taxon>Spermatophyta</taxon>
        <taxon>Magnoliopsida</taxon>
        <taxon>eudicotyledons</taxon>
        <taxon>Gunneridae</taxon>
        <taxon>Pentapetalae</taxon>
        <taxon>asterids</taxon>
        <taxon>campanulids</taxon>
        <taxon>Asterales</taxon>
        <taxon>Asteraceae</taxon>
        <taxon>Asteroideae</taxon>
        <taxon>Anthemideae</taxon>
        <taxon>Anthemidinae</taxon>
        <taxon>Tanacetum</taxon>
    </lineage>
</organism>
<evidence type="ECO:0000313" key="2">
    <source>
        <dbReference type="EMBL" id="GEU79765.1"/>
    </source>
</evidence>
<feature type="region of interest" description="Disordered" evidence="1">
    <location>
        <begin position="85"/>
        <end position="106"/>
    </location>
</feature>
<reference evidence="2" key="1">
    <citation type="journal article" date="2019" name="Sci. Rep.">
        <title>Draft genome of Tanacetum cinerariifolium, the natural source of mosquito coil.</title>
        <authorList>
            <person name="Yamashiro T."/>
            <person name="Shiraishi A."/>
            <person name="Satake H."/>
            <person name="Nakayama K."/>
        </authorList>
    </citation>
    <scope>NUCLEOTIDE SEQUENCE</scope>
</reference>
<dbReference type="EMBL" id="BKCJ010007942">
    <property type="protein sequence ID" value="GEU79765.1"/>
    <property type="molecule type" value="Genomic_DNA"/>
</dbReference>
<accession>A0A6L2N509</accession>
<protein>
    <submittedName>
        <fullName evidence="2">Uncharacterized protein</fullName>
    </submittedName>
</protein>
<comment type="caution">
    <text evidence="2">The sequence shown here is derived from an EMBL/GenBank/DDBJ whole genome shotgun (WGS) entry which is preliminary data.</text>
</comment>
<gene>
    <name evidence="2" type="ORF">Tci_051743</name>
</gene>
<evidence type="ECO:0000256" key="1">
    <source>
        <dbReference type="SAM" id="MobiDB-lite"/>
    </source>
</evidence>
<dbReference type="AlphaFoldDB" id="A0A6L2N509"/>
<name>A0A6L2N509_TANCI</name>
<proteinExistence type="predicted"/>